<keyword evidence="12" id="KW-1185">Reference proteome</keyword>
<evidence type="ECO:0000256" key="11">
    <source>
        <dbReference type="SAM" id="Phobius"/>
    </source>
</evidence>
<dbReference type="FunFam" id="1.10.630.10:FF:000182">
    <property type="entry name" value="Cytochrome P450 3A4"/>
    <property type="match status" value="1"/>
</dbReference>
<dbReference type="Proteomes" id="UP000492821">
    <property type="component" value="Unassembled WGS sequence"/>
</dbReference>
<evidence type="ECO:0000256" key="4">
    <source>
        <dbReference type="ARBA" id="ARBA00022723"/>
    </source>
</evidence>
<dbReference type="PANTHER" id="PTHR24302">
    <property type="entry name" value="CYTOCHROME P450 FAMILY 3"/>
    <property type="match status" value="1"/>
</dbReference>
<proteinExistence type="inferred from homology"/>
<dbReference type="InterPro" id="IPR002401">
    <property type="entry name" value="Cyt_P450_E_grp-I"/>
</dbReference>
<dbReference type="Pfam" id="PF00067">
    <property type="entry name" value="p450"/>
    <property type="match status" value="1"/>
</dbReference>
<evidence type="ECO:0000256" key="3">
    <source>
        <dbReference type="ARBA" id="ARBA00022617"/>
    </source>
</evidence>
<keyword evidence="11" id="KW-0812">Transmembrane</keyword>
<keyword evidence="11" id="KW-0472">Membrane</keyword>
<evidence type="ECO:0000313" key="13">
    <source>
        <dbReference type="WBParaSite" id="Pan_g17831.t1"/>
    </source>
</evidence>
<comment type="function">
    <text evidence="8">Cytochromes P450 are a group of heme-thiolate monooxygenases. They oxidize a variety of structurally unrelated compounds, including steroids, fatty acids, and xenobiotics.</text>
</comment>
<evidence type="ECO:0000256" key="1">
    <source>
        <dbReference type="ARBA" id="ARBA00001971"/>
    </source>
</evidence>
<dbReference type="AlphaFoldDB" id="A0A7E4V8M5"/>
<evidence type="ECO:0000256" key="5">
    <source>
        <dbReference type="ARBA" id="ARBA00023002"/>
    </source>
</evidence>
<accession>A0A7E4V8M5</accession>
<dbReference type="InterPro" id="IPR036396">
    <property type="entry name" value="Cyt_P450_sf"/>
</dbReference>
<keyword evidence="11" id="KW-1133">Transmembrane helix</keyword>
<keyword evidence="6 9" id="KW-0408">Iron</keyword>
<organism evidence="12 13">
    <name type="scientific">Panagrellus redivivus</name>
    <name type="common">Microworm</name>
    <dbReference type="NCBI Taxonomy" id="6233"/>
    <lineage>
        <taxon>Eukaryota</taxon>
        <taxon>Metazoa</taxon>
        <taxon>Ecdysozoa</taxon>
        <taxon>Nematoda</taxon>
        <taxon>Chromadorea</taxon>
        <taxon>Rhabditida</taxon>
        <taxon>Tylenchina</taxon>
        <taxon>Panagrolaimomorpha</taxon>
        <taxon>Panagrolaimoidea</taxon>
        <taxon>Panagrolaimidae</taxon>
        <taxon>Panagrellus</taxon>
    </lineage>
</organism>
<feature type="binding site" description="axial binding residue" evidence="9">
    <location>
        <position position="458"/>
    </location>
    <ligand>
        <name>heme</name>
        <dbReference type="ChEBI" id="CHEBI:30413"/>
    </ligand>
    <ligandPart>
        <name>Fe</name>
        <dbReference type="ChEBI" id="CHEBI:18248"/>
    </ligandPart>
</feature>
<evidence type="ECO:0000256" key="8">
    <source>
        <dbReference type="ARBA" id="ARBA00043906"/>
    </source>
</evidence>
<dbReference type="GO" id="GO:0016705">
    <property type="term" value="F:oxidoreductase activity, acting on paired donors, with incorporation or reduction of molecular oxygen"/>
    <property type="evidence" value="ECO:0007669"/>
    <property type="project" value="InterPro"/>
</dbReference>
<reference evidence="12" key="1">
    <citation type="journal article" date="2013" name="Genetics">
        <title>The draft genome and transcriptome of Panagrellus redivivus are shaped by the harsh demands of a free-living lifestyle.</title>
        <authorList>
            <person name="Srinivasan J."/>
            <person name="Dillman A.R."/>
            <person name="Macchietto M.G."/>
            <person name="Heikkinen L."/>
            <person name="Lakso M."/>
            <person name="Fracchia K.M."/>
            <person name="Antoshechkin I."/>
            <person name="Mortazavi A."/>
            <person name="Wong G."/>
            <person name="Sternberg P.W."/>
        </authorList>
    </citation>
    <scope>NUCLEOTIDE SEQUENCE [LARGE SCALE GENOMIC DNA]</scope>
    <source>
        <strain evidence="12">MT8872</strain>
    </source>
</reference>
<keyword evidence="3 9" id="KW-0349">Heme</keyword>
<dbReference type="InterPro" id="IPR017972">
    <property type="entry name" value="Cyt_P450_CS"/>
</dbReference>
<dbReference type="InterPro" id="IPR001128">
    <property type="entry name" value="Cyt_P450"/>
</dbReference>
<comment type="cofactor">
    <cofactor evidence="1 9">
        <name>heme</name>
        <dbReference type="ChEBI" id="CHEBI:30413"/>
    </cofactor>
</comment>
<evidence type="ECO:0000256" key="7">
    <source>
        <dbReference type="ARBA" id="ARBA00023033"/>
    </source>
</evidence>
<feature type="transmembrane region" description="Helical" evidence="11">
    <location>
        <begin position="228"/>
        <end position="252"/>
    </location>
</feature>
<evidence type="ECO:0000256" key="9">
    <source>
        <dbReference type="PIRSR" id="PIRSR602401-1"/>
    </source>
</evidence>
<comment type="similarity">
    <text evidence="2 10">Belongs to the cytochrome P450 family.</text>
</comment>
<evidence type="ECO:0000256" key="2">
    <source>
        <dbReference type="ARBA" id="ARBA00010617"/>
    </source>
</evidence>
<name>A0A7E4V8M5_PANRE</name>
<keyword evidence="5 10" id="KW-0560">Oxidoreductase</keyword>
<dbReference type="GO" id="GO:0008395">
    <property type="term" value="F:steroid hydroxylase activity"/>
    <property type="evidence" value="ECO:0007669"/>
    <property type="project" value="TreeGrafter"/>
</dbReference>
<dbReference type="Gene3D" id="1.10.630.10">
    <property type="entry name" value="Cytochrome P450"/>
    <property type="match status" value="1"/>
</dbReference>
<dbReference type="SUPFAM" id="SSF48264">
    <property type="entry name" value="Cytochrome P450"/>
    <property type="match status" value="1"/>
</dbReference>
<dbReference type="PRINTS" id="PR00385">
    <property type="entry name" value="P450"/>
</dbReference>
<dbReference type="GO" id="GO:0020037">
    <property type="term" value="F:heme binding"/>
    <property type="evidence" value="ECO:0007669"/>
    <property type="project" value="InterPro"/>
</dbReference>
<protein>
    <submittedName>
        <fullName evidence="13">Cytochrome P450</fullName>
    </submittedName>
</protein>
<dbReference type="InterPro" id="IPR050705">
    <property type="entry name" value="Cytochrome_P450_3A"/>
</dbReference>
<dbReference type="PRINTS" id="PR00463">
    <property type="entry name" value="EP450I"/>
</dbReference>
<keyword evidence="7 10" id="KW-0503">Monooxygenase</keyword>
<dbReference type="WBParaSite" id="Pan_g17831.t1">
    <property type="protein sequence ID" value="Pan_g17831.t1"/>
    <property type="gene ID" value="Pan_g17831"/>
</dbReference>
<evidence type="ECO:0000313" key="12">
    <source>
        <dbReference type="Proteomes" id="UP000492821"/>
    </source>
</evidence>
<sequence>MWLAVLIVGFITGITVYLYHVLQATTYWKRRGIPSVPSSNIFTNQLDETTSYDHPICFQLHKWTKEFGPIYGIHSGMMPEIVISDPELVHELLTKKFEDFYGRRSSPLLKVIQNSKRAHLLNARGARWKRLRALTSPIFTMGNLKRLIPTVEKCSNYTMVFFDKAYETGKAFNIKPFFHEFTMDVMCHIALGHKETNQFNNPRTKLVDDVFKYLGGTPFEKSAFMAPALSFIFLPMFIIHSVLTSNAFSILIGQLRKAVAERIQERASGKTTTSDLPDFIDFFLDLLDDEVTDGAFTKTNAKVAKKVTEEEIVGQCFAFMLAGYDTTADTLTTSSWFLAKYPDFQDRLYEEIEEVCDTPEVTYEQLEQLKYVDVLMKEILRLHPIATSAIARECMESTTLGNIPIEKGTNVWIDFVTLNKNTEIWGDDASEFRPERFFDVTTEMQNAMVNFGAGPRICIGMKLAYIEEKIALGKILINPQY</sequence>
<dbReference type="GO" id="GO:0005506">
    <property type="term" value="F:iron ion binding"/>
    <property type="evidence" value="ECO:0007669"/>
    <property type="project" value="InterPro"/>
</dbReference>
<dbReference type="PROSITE" id="PS00086">
    <property type="entry name" value="CYTOCHROME_P450"/>
    <property type="match status" value="1"/>
</dbReference>
<evidence type="ECO:0000256" key="10">
    <source>
        <dbReference type="RuleBase" id="RU000461"/>
    </source>
</evidence>
<reference evidence="13" key="2">
    <citation type="submission" date="2020-10" db="UniProtKB">
        <authorList>
            <consortium name="WormBaseParasite"/>
        </authorList>
    </citation>
    <scope>IDENTIFICATION</scope>
</reference>
<evidence type="ECO:0000256" key="6">
    <source>
        <dbReference type="ARBA" id="ARBA00023004"/>
    </source>
</evidence>
<dbReference type="PANTHER" id="PTHR24302:SF15">
    <property type="entry name" value="FATTY-ACID PEROXYGENASE"/>
    <property type="match status" value="1"/>
</dbReference>
<keyword evidence="4 9" id="KW-0479">Metal-binding</keyword>